<evidence type="ECO:0000256" key="1">
    <source>
        <dbReference type="ARBA" id="ARBA00001947"/>
    </source>
</evidence>
<reference evidence="21" key="4">
    <citation type="submission" date="2025-09" db="UniProtKB">
        <authorList>
            <consortium name="Ensembl"/>
        </authorList>
    </citation>
    <scope>IDENTIFICATION</scope>
</reference>
<evidence type="ECO:0000256" key="7">
    <source>
        <dbReference type="ARBA" id="ARBA00022553"/>
    </source>
</evidence>
<accession>A0A6Q2Z7Q0</accession>
<keyword evidence="10" id="KW-0274">FAD</keyword>
<organism evidence="21 22">
    <name type="scientific">Esox lucius</name>
    <name type="common">Northern pike</name>
    <dbReference type="NCBI Taxonomy" id="8010"/>
    <lineage>
        <taxon>Eukaryota</taxon>
        <taxon>Metazoa</taxon>
        <taxon>Chordata</taxon>
        <taxon>Craniata</taxon>
        <taxon>Vertebrata</taxon>
        <taxon>Euteleostomi</taxon>
        <taxon>Actinopterygii</taxon>
        <taxon>Neopterygii</taxon>
        <taxon>Teleostei</taxon>
        <taxon>Protacanthopterygii</taxon>
        <taxon>Esociformes</taxon>
        <taxon>Esocidae</taxon>
        <taxon>Esox</taxon>
    </lineage>
</organism>
<sequence>MVNLIVLKVSPSNNPQSGLALFPPWTGIGGSSAMKKVLIVYAHQSAGSFNAAAKDVAVEVLTAQGCQVEVSDLYAMKFNPSATADDITGEVKDAEHFHYGEETMLAWKEGRLSADLTEEQRKLSDTDVVIFQFPMYWFTVPAIMKGWIDRVLTMGFAYTSEQRYSQGIFKEKKAMLSFTTGSSESMFSSNGINGDINITLWPLQNGILHYCGFQVLAPQIFWAPHHISPEARSTMLEAWRTRLQGLLGEMPLSFTPSDSFDCERGFQLKEVIEEKHKSEDVGLTVGTHLGKRIPPNSQIKSGV</sequence>
<evidence type="ECO:0000256" key="6">
    <source>
        <dbReference type="ARBA" id="ARBA00022490"/>
    </source>
</evidence>
<dbReference type="GeneTree" id="ENSGT00940000156563"/>
<evidence type="ECO:0000256" key="15">
    <source>
        <dbReference type="ARBA" id="ARBA00066401"/>
    </source>
</evidence>
<proteinExistence type="inferred from homology"/>
<name>A0A6Q2Z7Q0_ESOLU</name>
<evidence type="ECO:0000256" key="19">
    <source>
        <dbReference type="ARBA" id="ARBA00083661"/>
    </source>
</evidence>
<dbReference type="GO" id="GO:0001512">
    <property type="term" value="F:dihydronicotinamide riboside quinone reductase activity"/>
    <property type="evidence" value="ECO:0007669"/>
    <property type="project" value="UniProtKB-EC"/>
</dbReference>
<dbReference type="EC" id="1.10.5.1" evidence="15"/>
<dbReference type="GO" id="GO:0003955">
    <property type="term" value="F:NAD(P)H dehydrogenase (quinone) activity"/>
    <property type="evidence" value="ECO:0007669"/>
    <property type="project" value="TreeGrafter"/>
</dbReference>
<comment type="function">
    <text evidence="14">The enzyme apparently serves as a quinone reductase in connection with conjugation reactions of hydroquinones involved in detoxification pathways as well as in biosynthetic processes such as the vitamin K-dependent gamma-carboxylation of glutamate residues in prothrombin synthesis.</text>
</comment>
<keyword evidence="9" id="KW-0479">Metal-binding</keyword>
<keyword evidence="7" id="KW-0597">Phosphoprotein</keyword>
<comment type="catalytic activity">
    <reaction evidence="13">
        <text>1-(beta-D-ribofuranosyl)-1,4-dihydronicotinamide + a quinone + H(+) = beta-nicotinamide D-riboside + a quinol</text>
        <dbReference type="Rhea" id="RHEA:12364"/>
        <dbReference type="ChEBI" id="CHEBI:15378"/>
        <dbReference type="ChEBI" id="CHEBI:15927"/>
        <dbReference type="ChEBI" id="CHEBI:24646"/>
        <dbReference type="ChEBI" id="CHEBI:55458"/>
        <dbReference type="ChEBI" id="CHEBI:132124"/>
        <dbReference type="EC" id="1.10.5.1"/>
    </reaction>
</comment>
<comment type="subcellular location">
    <subcellularLocation>
        <location evidence="3">Cytoplasm</location>
    </subcellularLocation>
</comment>
<dbReference type="InterPro" id="IPR003680">
    <property type="entry name" value="Flavodoxin_fold"/>
</dbReference>
<comment type="cofactor">
    <cofactor evidence="1">
        <name>Zn(2+)</name>
        <dbReference type="ChEBI" id="CHEBI:29105"/>
    </cofactor>
</comment>
<evidence type="ECO:0000256" key="11">
    <source>
        <dbReference type="ARBA" id="ARBA00022833"/>
    </source>
</evidence>
<evidence type="ECO:0000256" key="16">
    <source>
        <dbReference type="ARBA" id="ARBA00073982"/>
    </source>
</evidence>
<evidence type="ECO:0000256" key="2">
    <source>
        <dbReference type="ARBA" id="ARBA00001974"/>
    </source>
</evidence>
<keyword evidence="6" id="KW-0963">Cytoplasm</keyword>
<evidence type="ECO:0000259" key="20">
    <source>
        <dbReference type="Pfam" id="PF02525"/>
    </source>
</evidence>
<dbReference type="PANTHER" id="PTHR10204">
    <property type="entry name" value="NAD P H OXIDOREDUCTASE-RELATED"/>
    <property type="match status" value="1"/>
</dbReference>
<evidence type="ECO:0000256" key="18">
    <source>
        <dbReference type="ARBA" id="ARBA00077696"/>
    </source>
</evidence>
<evidence type="ECO:0000256" key="4">
    <source>
        <dbReference type="ARBA" id="ARBA00006252"/>
    </source>
</evidence>
<evidence type="ECO:0000256" key="12">
    <source>
        <dbReference type="ARBA" id="ARBA00023002"/>
    </source>
</evidence>
<reference evidence="22" key="1">
    <citation type="journal article" date="2014" name="PLoS ONE">
        <title>The genome and linkage map of the northern pike (Esox lucius): conserved synteny revealed between the salmonid sister group and the Neoteleostei.</title>
        <authorList>
            <person name="Rondeau E.B."/>
            <person name="Minkley D.R."/>
            <person name="Leong J.S."/>
            <person name="Messmer A.M."/>
            <person name="Jantzen J.R."/>
            <person name="von Schalburg K.R."/>
            <person name="Lemon C."/>
            <person name="Bird N.H."/>
            <person name="Koop B.F."/>
        </authorList>
    </citation>
    <scope>NUCLEOTIDE SEQUENCE</scope>
</reference>
<comment type="subunit">
    <text evidence="5">Homodimer.</text>
</comment>
<dbReference type="InterPro" id="IPR029039">
    <property type="entry name" value="Flavoprotein-like_sf"/>
</dbReference>
<keyword evidence="8" id="KW-0285">Flavoprotein</keyword>
<comment type="similarity">
    <text evidence="4">Belongs to the NAD(P)H dehydrogenase (quinone) family.</text>
</comment>
<comment type="cofactor">
    <cofactor evidence="2">
        <name>FAD</name>
        <dbReference type="ChEBI" id="CHEBI:57692"/>
    </cofactor>
</comment>
<keyword evidence="11" id="KW-0862">Zinc</keyword>
<evidence type="ECO:0000256" key="9">
    <source>
        <dbReference type="ARBA" id="ARBA00022723"/>
    </source>
</evidence>
<evidence type="ECO:0000256" key="14">
    <source>
        <dbReference type="ARBA" id="ARBA00054856"/>
    </source>
</evidence>
<evidence type="ECO:0000313" key="21">
    <source>
        <dbReference type="Ensembl" id="ENSELUP00000073888.2"/>
    </source>
</evidence>
<dbReference type="GO" id="GO:0005829">
    <property type="term" value="C:cytosol"/>
    <property type="evidence" value="ECO:0007669"/>
    <property type="project" value="TreeGrafter"/>
</dbReference>
<dbReference type="Proteomes" id="UP000265140">
    <property type="component" value="Chromosome 16"/>
</dbReference>
<evidence type="ECO:0000256" key="10">
    <source>
        <dbReference type="ARBA" id="ARBA00022827"/>
    </source>
</evidence>
<reference evidence="21" key="3">
    <citation type="submission" date="2025-08" db="UniProtKB">
        <authorList>
            <consortium name="Ensembl"/>
        </authorList>
    </citation>
    <scope>IDENTIFICATION</scope>
</reference>
<dbReference type="Pfam" id="PF02525">
    <property type="entry name" value="Flavodoxin_2"/>
    <property type="match status" value="1"/>
</dbReference>
<reference evidence="21" key="2">
    <citation type="submission" date="2020-02" db="EMBL/GenBank/DDBJ databases">
        <title>Esox lucius (northern pike) genome, fEsoLuc1, primary haplotype.</title>
        <authorList>
            <person name="Myers G."/>
            <person name="Karagic N."/>
            <person name="Meyer A."/>
            <person name="Pippel M."/>
            <person name="Reichard M."/>
            <person name="Winkler S."/>
            <person name="Tracey A."/>
            <person name="Sims Y."/>
            <person name="Howe K."/>
            <person name="Rhie A."/>
            <person name="Formenti G."/>
            <person name="Durbin R."/>
            <person name="Fedrigo O."/>
            <person name="Jarvis E.D."/>
        </authorList>
    </citation>
    <scope>NUCLEOTIDE SEQUENCE [LARGE SCALE GENOMIC DNA]</scope>
</reference>
<dbReference type="GO" id="GO:0046872">
    <property type="term" value="F:metal ion binding"/>
    <property type="evidence" value="ECO:0007669"/>
    <property type="project" value="UniProtKB-KW"/>
</dbReference>
<dbReference type="InterPro" id="IPR051545">
    <property type="entry name" value="NAD(P)H_dehydrogenase_qn"/>
</dbReference>
<evidence type="ECO:0000256" key="3">
    <source>
        <dbReference type="ARBA" id="ARBA00004496"/>
    </source>
</evidence>
<evidence type="ECO:0000256" key="17">
    <source>
        <dbReference type="ARBA" id="ARBA00077622"/>
    </source>
</evidence>
<dbReference type="SUPFAM" id="SSF52218">
    <property type="entry name" value="Flavoproteins"/>
    <property type="match status" value="1"/>
</dbReference>
<dbReference type="FunFam" id="3.40.50.360:FF:000030">
    <property type="entry name" value="ribosyldihydronicotinamide dehydrogenase [quinone]"/>
    <property type="match status" value="1"/>
</dbReference>
<dbReference type="Gene3D" id="3.40.50.360">
    <property type="match status" value="1"/>
</dbReference>
<evidence type="ECO:0000313" key="22">
    <source>
        <dbReference type="Proteomes" id="UP000265140"/>
    </source>
</evidence>
<keyword evidence="12" id="KW-0560">Oxidoreductase</keyword>
<keyword evidence="22" id="KW-1185">Reference proteome</keyword>
<feature type="domain" description="Flavodoxin-like fold" evidence="20">
    <location>
        <begin position="35"/>
        <end position="243"/>
    </location>
</feature>
<dbReference type="Ensembl" id="ENSELUT00000051780.2">
    <property type="protein sequence ID" value="ENSELUP00000073888.2"/>
    <property type="gene ID" value="ENSELUG00000030777.2"/>
</dbReference>
<evidence type="ECO:0000256" key="5">
    <source>
        <dbReference type="ARBA" id="ARBA00011738"/>
    </source>
</evidence>
<dbReference type="PANTHER" id="PTHR10204:SF34">
    <property type="entry name" value="NAD(P)H DEHYDROGENASE [QUINONE] 1 ISOFORM 1"/>
    <property type="match status" value="1"/>
</dbReference>
<dbReference type="AlphaFoldDB" id="A0A6Q2Z7Q0"/>
<protein>
    <recommendedName>
        <fullName evidence="16">Ribosyldihydronicotinamide dehydrogenase [quinone]</fullName>
        <ecNumber evidence="15">1.10.5.1</ecNumber>
    </recommendedName>
    <alternativeName>
        <fullName evidence="19">NRH dehydrogenase [quinone] 2</fullName>
    </alternativeName>
    <alternativeName>
        <fullName evidence="18">NRH:quinone oxidoreductase 2</fullName>
    </alternativeName>
    <alternativeName>
        <fullName evidence="17">Quinone reductase 2</fullName>
    </alternativeName>
</protein>
<evidence type="ECO:0000256" key="8">
    <source>
        <dbReference type="ARBA" id="ARBA00022630"/>
    </source>
</evidence>
<dbReference type="Bgee" id="ENSELUG00000027214">
    <property type="expression patterns" value="Expressed in ovary and 6 other cell types or tissues"/>
</dbReference>
<evidence type="ECO:0000256" key="13">
    <source>
        <dbReference type="ARBA" id="ARBA00052759"/>
    </source>
</evidence>